<accession>A0A3N1CSL3</accession>
<dbReference type="InterPro" id="IPR017853">
    <property type="entry name" value="GH"/>
</dbReference>
<evidence type="ECO:0000256" key="5">
    <source>
        <dbReference type="SAM" id="MobiDB-lite"/>
    </source>
</evidence>
<dbReference type="RefSeq" id="WP_123662996.1">
    <property type="nucleotide sequence ID" value="NZ_RJKE01000001.1"/>
</dbReference>
<dbReference type="InterPro" id="IPR000805">
    <property type="entry name" value="Glyco_hydro_26"/>
</dbReference>
<protein>
    <submittedName>
        <fullName evidence="8">Glycosyl hydrolase family 26</fullName>
    </submittedName>
</protein>
<evidence type="ECO:0000313" key="8">
    <source>
        <dbReference type="EMBL" id="ROO83668.1"/>
    </source>
</evidence>
<dbReference type="GO" id="GO:0006080">
    <property type="term" value="P:substituted mannan metabolic process"/>
    <property type="evidence" value="ECO:0007669"/>
    <property type="project" value="InterPro"/>
</dbReference>
<comment type="caution">
    <text evidence="8">The sequence shown here is derived from an EMBL/GenBank/DDBJ whole genome shotgun (WGS) entry which is preliminary data.</text>
</comment>
<organism evidence="8 9">
    <name type="scientific">Actinocorallia herbida</name>
    <dbReference type="NCBI Taxonomy" id="58109"/>
    <lineage>
        <taxon>Bacteria</taxon>
        <taxon>Bacillati</taxon>
        <taxon>Actinomycetota</taxon>
        <taxon>Actinomycetes</taxon>
        <taxon>Streptosporangiales</taxon>
        <taxon>Thermomonosporaceae</taxon>
        <taxon>Actinocorallia</taxon>
    </lineage>
</organism>
<evidence type="ECO:0000256" key="3">
    <source>
        <dbReference type="ARBA" id="ARBA00023295"/>
    </source>
</evidence>
<reference evidence="8 9" key="1">
    <citation type="submission" date="2018-11" db="EMBL/GenBank/DDBJ databases">
        <title>Sequencing the genomes of 1000 actinobacteria strains.</title>
        <authorList>
            <person name="Klenk H.-P."/>
        </authorList>
    </citation>
    <scope>NUCLEOTIDE SEQUENCE [LARGE SCALE GENOMIC DNA]</scope>
    <source>
        <strain evidence="8 9">DSM 44254</strain>
    </source>
</reference>
<dbReference type="PROSITE" id="PS51764">
    <property type="entry name" value="GH26"/>
    <property type="match status" value="1"/>
</dbReference>
<feature type="chain" id="PRO_5039135586" evidence="6">
    <location>
        <begin position="23"/>
        <end position="329"/>
    </location>
</feature>
<gene>
    <name evidence="8" type="ORF">EDD29_1175</name>
</gene>
<dbReference type="Gene3D" id="3.20.20.80">
    <property type="entry name" value="Glycosidases"/>
    <property type="match status" value="1"/>
</dbReference>
<feature type="domain" description="GH26" evidence="7">
    <location>
        <begin position="34"/>
        <end position="319"/>
    </location>
</feature>
<evidence type="ECO:0000256" key="2">
    <source>
        <dbReference type="ARBA" id="ARBA00022801"/>
    </source>
</evidence>
<dbReference type="GO" id="GO:0016985">
    <property type="term" value="F:mannan endo-1,4-beta-mannosidase activity"/>
    <property type="evidence" value="ECO:0007669"/>
    <property type="project" value="InterPro"/>
</dbReference>
<comment type="similarity">
    <text evidence="1 4">Belongs to the glycosyl hydrolase 26 family.</text>
</comment>
<dbReference type="Pfam" id="PF02156">
    <property type="entry name" value="Glyco_hydro_26"/>
    <property type="match status" value="1"/>
</dbReference>
<dbReference type="SUPFAM" id="SSF51445">
    <property type="entry name" value="(Trans)glycosidases"/>
    <property type="match status" value="1"/>
</dbReference>
<keyword evidence="6" id="KW-0732">Signal</keyword>
<feature type="active site" description="Nucleophile" evidence="4">
    <location>
        <position position="261"/>
    </location>
</feature>
<dbReference type="InterPro" id="IPR022790">
    <property type="entry name" value="GH26_dom"/>
</dbReference>
<keyword evidence="3 4" id="KW-0326">Glycosidase</keyword>
<evidence type="ECO:0000313" key="9">
    <source>
        <dbReference type="Proteomes" id="UP000272400"/>
    </source>
</evidence>
<dbReference type="PANTHER" id="PTHR40079:SF4">
    <property type="entry name" value="GH26 DOMAIN-CONTAINING PROTEIN-RELATED"/>
    <property type="match status" value="1"/>
</dbReference>
<keyword evidence="2 4" id="KW-0378">Hydrolase</keyword>
<evidence type="ECO:0000256" key="4">
    <source>
        <dbReference type="PROSITE-ProRule" id="PRU01100"/>
    </source>
</evidence>
<proteinExistence type="inferred from homology"/>
<evidence type="ECO:0000256" key="1">
    <source>
        <dbReference type="ARBA" id="ARBA00007754"/>
    </source>
</evidence>
<feature type="signal peptide" evidence="6">
    <location>
        <begin position="1"/>
        <end position="22"/>
    </location>
</feature>
<feature type="compositionally biased region" description="Polar residues" evidence="5">
    <location>
        <begin position="22"/>
        <end position="33"/>
    </location>
</feature>
<dbReference type="PROSITE" id="PS51257">
    <property type="entry name" value="PROKAR_LIPOPROTEIN"/>
    <property type="match status" value="1"/>
</dbReference>
<name>A0A3N1CSL3_9ACTN</name>
<dbReference type="PANTHER" id="PTHR40079">
    <property type="entry name" value="MANNAN ENDO-1,4-BETA-MANNOSIDASE E-RELATED"/>
    <property type="match status" value="1"/>
</dbReference>
<feature type="region of interest" description="Disordered" evidence="5">
    <location>
        <begin position="22"/>
        <end position="47"/>
    </location>
</feature>
<dbReference type="AlphaFoldDB" id="A0A3N1CSL3"/>
<evidence type="ECO:0000256" key="6">
    <source>
        <dbReference type="SAM" id="SignalP"/>
    </source>
</evidence>
<dbReference type="EMBL" id="RJKE01000001">
    <property type="protein sequence ID" value="ROO83668.1"/>
    <property type="molecule type" value="Genomic_DNA"/>
</dbReference>
<dbReference type="Proteomes" id="UP000272400">
    <property type="component" value="Unassembled WGS sequence"/>
</dbReference>
<feature type="active site" description="Proton donor" evidence="4">
    <location>
        <position position="156"/>
    </location>
</feature>
<sequence>MQFRFLVASALPLALVAGCSSTGGTVEPSSSQTVEHEAGQSGGAESAERAAKREYLGIYSEGAQKNKPAAQAKYWKKKVGRAPNITKQFQAWYAPYPTAWAKEAQKVGAMPQIEWEPHGKGLMADIAAGESDDYLIEYANAVKAAKVPISISFAHEMNGWWYDWGTKGTKPATFVKAWRHVVDVFDKQGATNVKWLWAPNVIFPMPKVGLKQYYPGDKYVDWIGVIGYYRNKQSQKTFSTIFEPTIKKIKTFSKKPILLAETGVQTGQGRDKKISDLLSKVAKRKDIIGLIWFSMDKRKTEGTDYRLEVNKSSLKTFRSYVTKYPFGRP</sequence>
<dbReference type="OrthoDB" id="9816550at2"/>
<keyword evidence="9" id="KW-1185">Reference proteome</keyword>
<evidence type="ECO:0000259" key="7">
    <source>
        <dbReference type="PROSITE" id="PS51764"/>
    </source>
</evidence>